<evidence type="ECO:0000256" key="3">
    <source>
        <dbReference type="PROSITE-ProRule" id="PRU00209"/>
    </source>
</evidence>
<protein>
    <submittedName>
        <fullName evidence="5">tRNA-binding protein</fullName>
    </submittedName>
</protein>
<dbReference type="InterPro" id="IPR012340">
    <property type="entry name" value="NA-bd_OB-fold"/>
</dbReference>
<dbReference type="NCBIfam" id="NF007495">
    <property type="entry name" value="PRK10089.1-4"/>
    <property type="match status" value="1"/>
</dbReference>
<sequence>MGSRTGGPGGARRAGRVQEVRLSGDLTYEEFRRVDIRVGTITDVQPFPEARNPAWKLWIDFGPEIGTRKTSAQVTNYEPDELLGRQVAAVVNFPKKQIGKFMSECLTLGFPGENGEVILIGPERKIPNGGRLY</sequence>
<dbReference type="PANTHER" id="PTHR11586:SF37">
    <property type="entry name" value="TRNA-BINDING DOMAIN-CONTAINING PROTEIN"/>
    <property type="match status" value="1"/>
</dbReference>
<reference evidence="5 6" key="1">
    <citation type="submission" date="2017-11" db="EMBL/GenBank/DDBJ databases">
        <title>Draft genome sequence of Rhizobiales bacterium SY3-13.</title>
        <authorList>
            <person name="Sun C."/>
        </authorList>
    </citation>
    <scope>NUCLEOTIDE SEQUENCE [LARGE SCALE GENOMIC DNA]</scope>
    <source>
        <strain evidence="5 6">SY3-13</strain>
    </source>
</reference>
<feature type="domain" description="TRNA-binding" evidence="4">
    <location>
        <begin position="30"/>
        <end position="133"/>
    </location>
</feature>
<dbReference type="InterPro" id="IPR002547">
    <property type="entry name" value="tRNA-bd_dom"/>
</dbReference>
<comment type="caution">
    <text evidence="5">The sequence shown here is derived from an EMBL/GenBank/DDBJ whole genome shotgun (WGS) entry which is preliminary data.</text>
</comment>
<dbReference type="Proteomes" id="UP000229498">
    <property type="component" value="Unassembled WGS sequence"/>
</dbReference>
<accession>A0A2M9G2D0</accession>
<dbReference type="CDD" id="cd02798">
    <property type="entry name" value="tRNA_bind_CsaA"/>
    <property type="match status" value="1"/>
</dbReference>
<evidence type="ECO:0000256" key="1">
    <source>
        <dbReference type="ARBA" id="ARBA00022555"/>
    </source>
</evidence>
<evidence type="ECO:0000256" key="2">
    <source>
        <dbReference type="ARBA" id="ARBA00022884"/>
    </source>
</evidence>
<dbReference type="OrthoDB" id="9794564at2"/>
<gene>
    <name evidence="5" type="ORF">CVT23_08820</name>
</gene>
<dbReference type="Gene3D" id="2.40.50.140">
    <property type="entry name" value="Nucleic acid-binding proteins"/>
    <property type="match status" value="1"/>
</dbReference>
<dbReference type="InterPro" id="IPR008231">
    <property type="entry name" value="CsaA"/>
</dbReference>
<dbReference type="Pfam" id="PF01588">
    <property type="entry name" value="tRNA_bind"/>
    <property type="match status" value="1"/>
</dbReference>
<dbReference type="NCBIfam" id="NF007494">
    <property type="entry name" value="PRK10089.1-3"/>
    <property type="match status" value="1"/>
</dbReference>
<dbReference type="AlphaFoldDB" id="A0A2M9G2D0"/>
<evidence type="ECO:0000313" key="6">
    <source>
        <dbReference type="Proteomes" id="UP000229498"/>
    </source>
</evidence>
<evidence type="ECO:0000259" key="4">
    <source>
        <dbReference type="PROSITE" id="PS50886"/>
    </source>
</evidence>
<dbReference type="PANTHER" id="PTHR11586">
    <property type="entry name" value="TRNA-AMINOACYLATION COFACTOR ARC1 FAMILY MEMBER"/>
    <property type="match status" value="1"/>
</dbReference>
<proteinExistence type="predicted"/>
<keyword evidence="2 3" id="KW-0694">RNA-binding</keyword>
<name>A0A2M9G2D0_9PROT</name>
<dbReference type="EMBL" id="PHIG01000031">
    <property type="protein sequence ID" value="PJK29868.1"/>
    <property type="molecule type" value="Genomic_DNA"/>
</dbReference>
<dbReference type="FunFam" id="2.40.50.140:FF:000165">
    <property type="entry name" value="Chaperone CsaA"/>
    <property type="match status" value="1"/>
</dbReference>
<dbReference type="NCBIfam" id="TIGR02222">
    <property type="entry name" value="chap_CsaA"/>
    <property type="match status" value="1"/>
</dbReference>
<evidence type="ECO:0000313" key="5">
    <source>
        <dbReference type="EMBL" id="PJK29868.1"/>
    </source>
</evidence>
<organism evidence="5 6">
    <name type="scientific">Minwuia thermotolerans</name>
    <dbReference type="NCBI Taxonomy" id="2056226"/>
    <lineage>
        <taxon>Bacteria</taxon>
        <taxon>Pseudomonadati</taxon>
        <taxon>Pseudomonadota</taxon>
        <taxon>Alphaproteobacteria</taxon>
        <taxon>Minwuiales</taxon>
        <taxon>Minwuiaceae</taxon>
        <taxon>Minwuia</taxon>
    </lineage>
</organism>
<keyword evidence="1 3" id="KW-0820">tRNA-binding</keyword>
<keyword evidence="6" id="KW-1185">Reference proteome</keyword>
<dbReference type="PROSITE" id="PS50886">
    <property type="entry name" value="TRBD"/>
    <property type="match status" value="1"/>
</dbReference>
<dbReference type="SUPFAM" id="SSF50249">
    <property type="entry name" value="Nucleic acid-binding proteins"/>
    <property type="match status" value="1"/>
</dbReference>
<dbReference type="GO" id="GO:0000049">
    <property type="term" value="F:tRNA binding"/>
    <property type="evidence" value="ECO:0007669"/>
    <property type="project" value="UniProtKB-UniRule"/>
</dbReference>
<dbReference type="InterPro" id="IPR051270">
    <property type="entry name" value="Tyrosine-tRNA_ligase_regulator"/>
</dbReference>